<dbReference type="GO" id="GO:0034618">
    <property type="term" value="F:arginine binding"/>
    <property type="evidence" value="ECO:0007669"/>
    <property type="project" value="InterPro"/>
</dbReference>
<dbReference type="Pfam" id="PF02863">
    <property type="entry name" value="Arg_repressor_C"/>
    <property type="match status" value="1"/>
</dbReference>
<evidence type="ECO:0000313" key="12">
    <source>
        <dbReference type="Proteomes" id="UP001317532"/>
    </source>
</evidence>
<comment type="subcellular location">
    <subcellularLocation>
        <location evidence="1 7">Cytoplasm</location>
    </subcellularLocation>
</comment>
<dbReference type="InterPro" id="IPR001669">
    <property type="entry name" value="Arg_repress"/>
</dbReference>
<keyword evidence="3 7" id="KW-0963">Cytoplasm</keyword>
<organism evidence="11 12">
    <name type="scientific">Vulcanimicrobium alpinum</name>
    <dbReference type="NCBI Taxonomy" id="3016050"/>
    <lineage>
        <taxon>Bacteria</taxon>
        <taxon>Bacillati</taxon>
        <taxon>Vulcanimicrobiota</taxon>
        <taxon>Vulcanimicrobiia</taxon>
        <taxon>Vulcanimicrobiales</taxon>
        <taxon>Vulcanimicrobiaceae</taxon>
        <taxon>Vulcanimicrobium</taxon>
    </lineage>
</organism>
<dbReference type="Gene3D" id="1.10.10.10">
    <property type="entry name" value="Winged helix-like DNA-binding domain superfamily/Winged helix DNA-binding domain"/>
    <property type="match status" value="1"/>
</dbReference>
<feature type="domain" description="Arginine repressor DNA-binding" evidence="9">
    <location>
        <begin position="8"/>
        <end position="63"/>
    </location>
</feature>
<protein>
    <recommendedName>
        <fullName evidence="7 8">Arginine repressor</fullName>
    </recommendedName>
</protein>
<dbReference type="PANTHER" id="PTHR34471">
    <property type="entry name" value="ARGININE REPRESSOR"/>
    <property type="match status" value="1"/>
</dbReference>
<keyword evidence="7" id="KW-0678">Repressor</keyword>
<keyword evidence="4 7" id="KW-0805">Transcription regulation</keyword>
<dbReference type="InterPro" id="IPR036390">
    <property type="entry name" value="WH_DNA-bd_sf"/>
</dbReference>
<dbReference type="PRINTS" id="PR01467">
    <property type="entry name" value="ARGREPRESSOR"/>
</dbReference>
<evidence type="ECO:0000256" key="4">
    <source>
        <dbReference type="ARBA" id="ARBA00023015"/>
    </source>
</evidence>
<reference evidence="11 12" key="1">
    <citation type="journal article" date="2022" name="ISME Commun">
        <title>Vulcanimicrobium alpinus gen. nov. sp. nov., the first cultivated representative of the candidate phylum 'Eremiobacterota', is a metabolically versatile aerobic anoxygenic phototroph.</title>
        <authorList>
            <person name="Yabe S."/>
            <person name="Muto K."/>
            <person name="Abe K."/>
            <person name="Yokota A."/>
            <person name="Staudigel H."/>
            <person name="Tebo B.M."/>
        </authorList>
    </citation>
    <scope>NUCLEOTIDE SEQUENCE [LARGE SCALE GENOMIC DNA]</scope>
    <source>
        <strain evidence="11 12">WC8-2</strain>
    </source>
</reference>
<evidence type="ECO:0000256" key="5">
    <source>
        <dbReference type="ARBA" id="ARBA00023125"/>
    </source>
</evidence>
<dbReference type="InterPro" id="IPR036251">
    <property type="entry name" value="Arg_repress_C_sf"/>
</dbReference>
<evidence type="ECO:0000256" key="1">
    <source>
        <dbReference type="ARBA" id="ARBA00004496"/>
    </source>
</evidence>
<dbReference type="SUPFAM" id="SSF46785">
    <property type="entry name" value="Winged helix' DNA-binding domain"/>
    <property type="match status" value="1"/>
</dbReference>
<gene>
    <name evidence="7 11" type="primary">argR</name>
    <name evidence="11" type="ORF">WPS_08240</name>
</gene>
<keyword evidence="7" id="KW-0055">Arginine biosynthesis</keyword>
<dbReference type="GO" id="GO:0003677">
    <property type="term" value="F:DNA binding"/>
    <property type="evidence" value="ECO:0007669"/>
    <property type="project" value="UniProtKB-KW"/>
</dbReference>
<dbReference type="SUPFAM" id="SSF55252">
    <property type="entry name" value="C-terminal domain of arginine repressor"/>
    <property type="match status" value="1"/>
</dbReference>
<dbReference type="Proteomes" id="UP001317532">
    <property type="component" value="Chromosome"/>
</dbReference>
<dbReference type="Gene3D" id="3.30.1360.40">
    <property type="match status" value="1"/>
</dbReference>
<keyword evidence="12" id="KW-1185">Reference proteome</keyword>
<evidence type="ECO:0000256" key="6">
    <source>
        <dbReference type="ARBA" id="ARBA00023163"/>
    </source>
</evidence>
<evidence type="ECO:0000256" key="2">
    <source>
        <dbReference type="ARBA" id="ARBA00008316"/>
    </source>
</evidence>
<dbReference type="AlphaFoldDB" id="A0AAN2C928"/>
<dbReference type="GO" id="GO:1900079">
    <property type="term" value="P:regulation of arginine biosynthetic process"/>
    <property type="evidence" value="ECO:0007669"/>
    <property type="project" value="UniProtKB-UniRule"/>
</dbReference>
<evidence type="ECO:0000256" key="7">
    <source>
        <dbReference type="HAMAP-Rule" id="MF_00173"/>
    </source>
</evidence>
<dbReference type="PANTHER" id="PTHR34471:SF1">
    <property type="entry name" value="ARGININE REPRESSOR"/>
    <property type="match status" value="1"/>
</dbReference>
<name>A0AAN2C928_UNVUL</name>
<dbReference type="Pfam" id="PF01316">
    <property type="entry name" value="Arg_repressor"/>
    <property type="match status" value="1"/>
</dbReference>
<dbReference type="EMBL" id="AP025523">
    <property type="protein sequence ID" value="BDE05548.1"/>
    <property type="molecule type" value="Genomic_DNA"/>
</dbReference>
<evidence type="ECO:0000256" key="3">
    <source>
        <dbReference type="ARBA" id="ARBA00022490"/>
    </source>
</evidence>
<feature type="domain" description="Arginine repressor C-terminal" evidence="10">
    <location>
        <begin position="88"/>
        <end position="153"/>
    </location>
</feature>
<evidence type="ECO:0000313" key="11">
    <source>
        <dbReference type="EMBL" id="BDE05548.1"/>
    </source>
</evidence>
<dbReference type="NCBIfam" id="TIGR01529">
    <property type="entry name" value="argR_whole"/>
    <property type="match status" value="1"/>
</dbReference>
<dbReference type="InterPro" id="IPR020899">
    <property type="entry name" value="Arg_repress_C"/>
</dbReference>
<evidence type="ECO:0000259" key="9">
    <source>
        <dbReference type="Pfam" id="PF01316"/>
    </source>
</evidence>
<dbReference type="RefSeq" id="WP_317996578.1">
    <property type="nucleotide sequence ID" value="NZ_AP025523.1"/>
</dbReference>
<dbReference type="KEGG" id="vab:WPS_08240"/>
<dbReference type="HAMAP" id="MF_00173">
    <property type="entry name" value="Arg_repressor"/>
    <property type="match status" value="1"/>
</dbReference>
<dbReference type="GO" id="GO:0006526">
    <property type="term" value="P:L-arginine biosynthetic process"/>
    <property type="evidence" value="ECO:0007669"/>
    <property type="project" value="UniProtKB-KW"/>
</dbReference>
<dbReference type="InterPro" id="IPR036388">
    <property type="entry name" value="WH-like_DNA-bd_sf"/>
</dbReference>
<sequence length="159" mass="17487">MDTLQQPKTKRQRAILSLIAARPVRSQDELATLLEQQGYEVTQATVSRDIKELGLLKVPLKGGAGGAFKYVEPTVGPAFTSRLHRVVSEVVIQARFSMNQIVLRTHPGTAMMLAAAIDSADWPEILGTIGGDDTVLVICEKPETTPMIKQRFEDMRGEQ</sequence>
<proteinExistence type="inferred from homology"/>
<dbReference type="GO" id="GO:0003700">
    <property type="term" value="F:DNA-binding transcription factor activity"/>
    <property type="evidence" value="ECO:0007669"/>
    <property type="project" value="UniProtKB-UniRule"/>
</dbReference>
<keyword evidence="6 7" id="KW-0804">Transcription</keyword>
<comment type="similarity">
    <text evidence="2 7">Belongs to the ArgR family.</text>
</comment>
<evidence type="ECO:0000259" key="10">
    <source>
        <dbReference type="Pfam" id="PF02863"/>
    </source>
</evidence>
<dbReference type="InterPro" id="IPR020900">
    <property type="entry name" value="Arg_repress_DNA-bd"/>
</dbReference>
<dbReference type="GO" id="GO:0051259">
    <property type="term" value="P:protein complex oligomerization"/>
    <property type="evidence" value="ECO:0007669"/>
    <property type="project" value="InterPro"/>
</dbReference>
<keyword evidence="5 7" id="KW-0238">DNA-binding</keyword>
<accession>A0AAN2C928</accession>
<comment type="function">
    <text evidence="7">Regulates arginine biosynthesis genes.</text>
</comment>
<comment type="pathway">
    <text evidence="7">Amino-acid biosynthesis; L-arginine biosynthesis [regulation].</text>
</comment>
<evidence type="ECO:0000256" key="8">
    <source>
        <dbReference type="NCBIfam" id="TIGR01529"/>
    </source>
</evidence>
<keyword evidence="7" id="KW-0028">Amino-acid biosynthesis</keyword>
<dbReference type="GO" id="GO:0005737">
    <property type="term" value="C:cytoplasm"/>
    <property type="evidence" value="ECO:0007669"/>
    <property type="project" value="UniProtKB-SubCell"/>
</dbReference>